<dbReference type="Gene3D" id="1.25.10.10">
    <property type="entry name" value="Leucine-rich Repeat Variant"/>
    <property type="match status" value="1"/>
</dbReference>
<protein>
    <recommendedName>
        <fullName evidence="3">PBS lyase</fullName>
    </recommendedName>
</protein>
<evidence type="ECO:0000313" key="2">
    <source>
        <dbReference type="Proteomes" id="UP000290932"/>
    </source>
</evidence>
<proteinExistence type="predicted"/>
<dbReference type="OrthoDB" id="142930at2157"/>
<reference evidence="1 2" key="1">
    <citation type="journal article" date="2015" name="Int. J. Syst. Evol. Microbiol.">
        <title>Methanoculleus taiwanensis sp. nov., a methanogen isolated from deep marine sediment at the deformation front area near Taiwan.</title>
        <authorList>
            <person name="Weng C.Y."/>
            <person name="Chen S.C."/>
            <person name="Lai M.C."/>
            <person name="Wu S.Y."/>
            <person name="Lin S."/>
            <person name="Yang T.F."/>
            <person name="Chen P.C."/>
        </authorList>
    </citation>
    <scope>NUCLEOTIDE SEQUENCE [LARGE SCALE GENOMIC DNA]</scope>
    <source>
        <strain evidence="1 2">CYW4</strain>
    </source>
</reference>
<organism evidence="1 2">
    <name type="scientific">Methanoculleus taiwanensis</name>
    <dbReference type="NCBI Taxonomy" id="1550565"/>
    <lineage>
        <taxon>Archaea</taxon>
        <taxon>Methanobacteriati</taxon>
        <taxon>Methanobacteriota</taxon>
        <taxon>Stenosarchaea group</taxon>
        <taxon>Methanomicrobia</taxon>
        <taxon>Methanomicrobiales</taxon>
        <taxon>Methanomicrobiaceae</taxon>
        <taxon>Methanoculleus</taxon>
    </lineage>
</organism>
<dbReference type="Pfam" id="PF13646">
    <property type="entry name" value="HEAT_2"/>
    <property type="match status" value="1"/>
</dbReference>
<dbReference type="EMBL" id="LHQS01000002">
    <property type="protein sequence ID" value="RXE55675.1"/>
    <property type="molecule type" value="Genomic_DNA"/>
</dbReference>
<name>A0A498H011_9EURY</name>
<dbReference type="Proteomes" id="UP000290932">
    <property type="component" value="Unassembled WGS sequence"/>
</dbReference>
<dbReference type="InterPro" id="IPR011989">
    <property type="entry name" value="ARM-like"/>
</dbReference>
<dbReference type="RefSeq" id="WP_128693359.1">
    <property type="nucleotide sequence ID" value="NZ_LHQS01000002.1"/>
</dbReference>
<gene>
    <name evidence="1" type="ORF">ABH15_05385</name>
</gene>
<sequence>MASLDDIDTMRDNRDVDGLIQALGDEDEFVRTQAVLSLGAIADPKAKDPVARLRTEDSSASVREAAETAYKWLVGRLEEVKTTKGTLKSPPPR</sequence>
<keyword evidence="2" id="KW-1185">Reference proteome</keyword>
<evidence type="ECO:0000313" key="1">
    <source>
        <dbReference type="EMBL" id="RXE55675.1"/>
    </source>
</evidence>
<evidence type="ECO:0008006" key="3">
    <source>
        <dbReference type="Google" id="ProtNLM"/>
    </source>
</evidence>
<comment type="caution">
    <text evidence="1">The sequence shown here is derived from an EMBL/GenBank/DDBJ whole genome shotgun (WGS) entry which is preliminary data.</text>
</comment>
<dbReference type="InterPro" id="IPR016024">
    <property type="entry name" value="ARM-type_fold"/>
</dbReference>
<dbReference type="AlphaFoldDB" id="A0A498H011"/>
<dbReference type="SUPFAM" id="SSF48371">
    <property type="entry name" value="ARM repeat"/>
    <property type="match status" value="1"/>
</dbReference>
<accession>A0A498H011</accession>